<keyword evidence="2" id="KW-1133">Transmembrane helix</keyword>
<proteinExistence type="predicted"/>
<dbReference type="EMBL" id="GGEC01002157">
    <property type="protein sequence ID" value="MBW82640.1"/>
    <property type="molecule type" value="Transcribed_RNA"/>
</dbReference>
<accession>A0A2P2IN57</accession>
<reference evidence="3" key="1">
    <citation type="submission" date="2018-02" db="EMBL/GenBank/DDBJ databases">
        <title>Rhizophora mucronata_Transcriptome.</title>
        <authorList>
            <person name="Meera S.P."/>
            <person name="Sreeshan A."/>
            <person name="Augustine A."/>
        </authorList>
    </citation>
    <scope>NUCLEOTIDE SEQUENCE</scope>
    <source>
        <tissue evidence="3">Leaf</tissue>
    </source>
</reference>
<feature type="transmembrane region" description="Helical" evidence="2">
    <location>
        <begin position="61"/>
        <end position="78"/>
    </location>
</feature>
<feature type="region of interest" description="Disordered" evidence="1">
    <location>
        <begin position="1"/>
        <end position="38"/>
    </location>
</feature>
<evidence type="ECO:0000256" key="1">
    <source>
        <dbReference type="SAM" id="MobiDB-lite"/>
    </source>
</evidence>
<name>A0A2P2IN57_RHIMU</name>
<keyword evidence="2" id="KW-0812">Transmembrane</keyword>
<organism evidence="3">
    <name type="scientific">Rhizophora mucronata</name>
    <name type="common">Asiatic mangrove</name>
    <dbReference type="NCBI Taxonomy" id="61149"/>
    <lineage>
        <taxon>Eukaryota</taxon>
        <taxon>Viridiplantae</taxon>
        <taxon>Streptophyta</taxon>
        <taxon>Embryophyta</taxon>
        <taxon>Tracheophyta</taxon>
        <taxon>Spermatophyta</taxon>
        <taxon>Magnoliopsida</taxon>
        <taxon>eudicotyledons</taxon>
        <taxon>Gunneridae</taxon>
        <taxon>Pentapetalae</taxon>
        <taxon>rosids</taxon>
        <taxon>fabids</taxon>
        <taxon>Malpighiales</taxon>
        <taxon>Rhizophoraceae</taxon>
        <taxon>Rhizophora</taxon>
    </lineage>
</organism>
<sequence length="83" mass="9285">MGKMALKSGSGRTESTAQKDAERDSSQVSFSQGKGRRRPCYCCCCCCNRYLVSATCFTRKFPAFFFFFTFLATGQLIIHAQKA</sequence>
<protein>
    <submittedName>
        <fullName evidence="3">Uncharacterized protein</fullName>
    </submittedName>
</protein>
<dbReference type="AlphaFoldDB" id="A0A2P2IN57"/>
<keyword evidence="2" id="KW-0472">Membrane</keyword>
<evidence type="ECO:0000256" key="2">
    <source>
        <dbReference type="SAM" id="Phobius"/>
    </source>
</evidence>
<evidence type="ECO:0000313" key="3">
    <source>
        <dbReference type="EMBL" id="MBW82640.1"/>
    </source>
</evidence>